<gene>
    <name evidence="1" type="ORF">S01H1_64451</name>
</gene>
<evidence type="ECO:0000313" key="1">
    <source>
        <dbReference type="EMBL" id="GAG41760.1"/>
    </source>
</evidence>
<organism evidence="1">
    <name type="scientific">marine sediment metagenome</name>
    <dbReference type="NCBI Taxonomy" id="412755"/>
    <lineage>
        <taxon>unclassified sequences</taxon>
        <taxon>metagenomes</taxon>
        <taxon>ecological metagenomes</taxon>
    </lineage>
</organism>
<sequence length="37" mass="4194">MGEVAKQQEITPALWEALIRRGMAYSKDGIMMLNRKG</sequence>
<dbReference type="EMBL" id="BARS01042481">
    <property type="protein sequence ID" value="GAG41760.1"/>
    <property type="molecule type" value="Genomic_DNA"/>
</dbReference>
<protein>
    <submittedName>
        <fullName evidence="1">Uncharacterized protein</fullName>
    </submittedName>
</protein>
<feature type="non-terminal residue" evidence="1">
    <location>
        <position position="37"/>
    </location>
</feature>
<reference evidence="1" key="1">
    <citation type="journal article" date="2014" name="Front. Microbiol.">
        <title>High frequency of phylogenetically diverse reductive dehalogenase-homologous genes in deep subseafloor sedimentary metagenomes.</title>
        <authorList>
            <person name="Kawai M."/>
            <person name="Futagami T."/>
            <person name="Toyoda A."/>
            <person name="Takaki Y."/>
            <person name="Nishi S."/>
            <person name="Hori S."/>
            <person name="Arai W."/>
            <person name="Tsubouchi T."/>
            <person name="Morono Y."/>
            <person name="Uchiyama I."/>
            <person name="Ito T."/>
            <person name="Fujiyama A."/>
            <person name="Inagaki F."/>
            <person name="Takami H."/>
        </authorList>
    </citation>
    <scope>NUCLEOTIDE SEQUENCE</scope>
    <source>
        <strain evidence="1">Expedition CK06-06</strain>
    </source>
</reference>
<name>X0XF67_9ZZZZ</name>
<comment type="caution">
    <text evidence="1">The sequence shown here is derived from an EMBL/GenBank/DDBJ whole genome shotgun (WGS) entry which is preliminary data.</text>
</comment>
<accession>X0XF67</accession>
<dbReference type="AlphaFoldDB" id="X0XF67"/>
<proteinExistence type="predicted"/>